<accession>A0AAN6RP71</accession>
<evidence type="ECO:0000313" key="2">
    <source>
        <dbReference type="EMBL" id="KAK3897709.1"/>
    </source>
</evidence>
<comment type="caution">
    <text evidence="2">The sequence shown here is derived from an EMBL/GenBank/DDBJ whole genome shotgun (WGS) entry which is preliminary data.</text>
</comment>
<proteinExistence type="predicted"/>
<feature type="compositionally biased region" description="Basic and acidic residues" evidence="1">
    <location>
        <begin position="456"/>
        <end position="466"/>
    </location>
</feature>
<dbReference type="EMBL" id="MU856088">
    <property type="protein sequence ID" value="KAK3897709.1"/>
    <property type="molecule type" value="Genomic_DNA"/>
</dbReference>
<reference evidence="2" key="1">
    <citation type="journal article" date="2023" name="Mol. Phylogenet. Evol.">
        <title>Genome-scale phylogeny and comparative genomics of the fungal order Sordariales.</title>
        <authorList>
            <person name="Hensen N."/>
            <person name="Bonometti L."/>
            <person name="Westerberg I."/>
            <person name="Brannstrom I.O."/>
            <person name="Guillou S."/>
            <person name="Cros-Aarteil S."/>
            <person name="Calhoun S."/>
            <person name="Haridas S."/>
            <person name="Kuo A."/>
            <person name="Mondo S."/>
            <person name="Pangilinan J."/>
            <person name="Riley R."/>
            <person name="LaButti K."/>
            <person name="Andreopoulos B."/>
            <person name="Lipzen A."/>
            <person name="Chen C."/>
            <person name="Yan M."/>
            <person name="Daum C."/>
            <person name="Ng V."/>
            <person name="Clum A."/>
            <person name="Steindorff A."/>
            <person name="Ohm R.A."/>
            <person name="Martin F."/>
            <person name="Silar P."/>
            <person name="Natvig D.O."/>
            <person name="Lalanne C."/>
            <person name="Gautier V."/>
            <person name="Ament-Velasquez S.L."/>
            <person name="Kruys A."/>
            <person name="Hutchinson M.I."/>
            <person name="Powell A.J."/>
            <person name="Barry K."/>
            <person name="Miller A.N."/>
            <person name="Grigoriev I.V."/>
            <person name="Debuchy R."/>
            <person name="Gladieux P."/>
            <person name="Hiltunen Thoren M."/>
            <person name="Johannesson H."/>
        </authorList>
    </citation>
    <scope>NUCLEOTIDE SEQUENCE</scope>
    <source>
        <strain evidence="2">CBS 103.79</strain>
    </source>
</reference>
<evidence type="ECO:0000313" key="3">
    <source>
        <dbReference type="Proteomes" id="UP001303889"/>
    </source>
</evidence>
<feature type="compositionally biased region" description="Polar residues" evidence="1">
    <location>
        <begin position="587"/>
        <end position="598"/>
    </location>
</feature>
<dbReference type="AlphaFoldDB" id="A0AAN6RP71"/>
<gene>
    <name evidence="2" type="ORF">C8A05DRAFT_19575</name>
</gene>
<feature type="compositionally biased region" description="Low complexity" evidence="1">
    <location>
        <begin position="488"/>
        <end position="501"/>
    </location>
</feature>
<sequence>MAPSGPPKFSVGDILAFSDPALTRYMTEHRRPDGRFELDNIDGWDTLPARDRAKLAERLRAGAAKAAEAARRHAVDLDQVTARLLGASTNNSASSLRCLQVAQTPKDLEKRHVEESREHQTAFYHWLVAQGGRPVYPISLLDEVSTNPHEYHELLQPWLEYPDSREAHNWMTIFQRQLTNWEYFLAWRNERRGIYDYDAEHSLYVERMKRGYALYHLTQNLAELEADPSSDKKGFDSSEQRRRREQYGLLEVGDGGGFPAYAEAVTKRLAEHGFTQTFQLDPDPAQQDKLTTWIEYLCFGYCWLDRCIENLRDLQPEYDDAWKQLVDTGVLKSGETEERLRTTESAMRRQSEEDAAAKEVELARSAAGAVLAAKDQAIKDPGSSDLTPEACVQMIKKAHTRLDKATAALKRVKRRGNLITDFIRGTFGHKRARRDLEHHGLLVRWMLEQIPLIEAESSKPRTREGRSQAGGGAKRRRGRDGGDETTGDRPPAGEEAGGPTPDGERPTKRVKSEGPPVPGISAAGRQRSPISPGGPSSPVTPAPRQFRRSARIAALQTSSGTVEAPPQAVKKPRQSKAPPVSSPPRAQVQQPRALSTAASKGRARTRSDRGDRSRPKGVTKRRRPRR</sequence>
<feature type="compositionally biased region" description="Basic and acidic residues" evidence="1">
    <location>
        <begin position="605"/>
        <end position="614"/>
    </location>
</feature>
<feature type="compositionally biased region" description="Basic and acidic residues" evidence="1">
    <location>
        <begin position="502"/>
        <end position="512"/>
    </location>
</feature>
<evidence type="ECO:0000256" key="1">
    <source>
        <dbReference type="SAM" id="MobiDB-lite"/>
    </source>
</evidence>
<feature type="region of interest" description="Disordered" evidence="1">
    <location>
        <begin position="456"/>
        <end position="626"/>
    </location>
</feature>
<organism evidence="2 3">
    <name type="scientific">Staphylotrichum tortipilum</name>
    <dbReference type="NCBI Taxonomy" id="2831512"/>
    <lineage>
        <taxon>Eukaryota</taxon>
        <taxon>Fungi</taxon>
        <taxon>Dikarya</taxon>
        <taxon>Ascomycota</taxon>
        <taxon>Pezizomycotina</taxon>
        <taxon>Sordariomycetes</taxon>
        <taxon>Sordariomycetidae</taxon>
        <taxon>Sordariales</taxon>
        <taxon>Chaetomiaceae</taxon>
        <taxon>Staphylotrichum</taxon>
    </lineage>
</organism>
<keyword evidence="3" id="KW-1185">Reference proteome</keyword>
<feature type="compositionally biased region" description="Basic residues" evidence="1">
    <location>
        <begin position="615"/>
        <end position="626"/>
    </location>
</feature>
<feature type="compositionally biased region" description="Low complexity" evidence="1">
    <location>
        <begin position="528"/>
        <end position="537"/>
    </location>
</feature>
<reference evidence="2" key="2">
    <citation type="submission" date="2023-05" db="EMBL/GenBank/DDBJ databases">
        <authorList>
            <consortium name="Lawrence Berkeley National Laboratory"/>
            <person name="Steindorff A."/>
            <person name="Hensen N."/>
            <person name="Bonometti L."/>
            <person name="Westerberg I."/>
            <person name="Brannstrom I.O."/>
            <person name="Guillou S."/>
            <person name="Cros-Aarteil S."/>
            <person name="Calhoun S."/>
            <person name="Haridas S."/>
            <person name="Kuo A."/>
            <person name="Mondo S."/>
            <person name="Pangilinan J."/>
            <person name="Riley R."/>
            <person name="Labutti K."/>
            <person name="Andreopoulos B."/>
            <person name="Lipzen A."/>
            <person name="Chen C."/>
            <person name="Yanf M."/>
            <person name="Daum C."/>
            <person name="Ng V."/>
            <person name="Clum A."/>
            <person name="Ohm R."/>
            <person name="Martin F."/>
            <person name="Silar P."/>
            <person name="Natvig D."/>
            <person name="Lalanne C."/>
            <person name="Gautier V."/>
            <person name="Ament-Velasquez S.L."/>
            <person name="Kruys A."/>
            <person name="Hutchinson M.I."/>
            <person name="Powell A.J."/>
            <person name="Barry K."/>
            <person name="Miller A.N."/>
            <person name="Grigoriev I.V."/>
            <person name="Debuchy R."/>
            <person name="Gladieux P."/>
            <person name="Thoren M.H."/>
            <person name="Johannesson H."/>
        </authorList>
    </citation>
    <scope>NUCLEOTIDE SEQUENCE</scope>
    <source>
        <strain evidence="2">CBS 103.79</strain>
    </source>
</reference>
<name>A0AAN6RP71_9PEZI</name>
<dbReference type="Proteomes" id="UP001303889">
    <property type="component" value="Unassembled WGS sequence"/>
</dbReference>
<protein>
    <submittedName>
        <fullName evidence="2">Uncharacterized protein</fullName>
    </submittedName>
</protein>